<dbReference type="Proteomes" id="UP000245647">
    <property type="component" value="Unassembled WGS sequence"/>
</dbReference>
<evidence type="ECO:0000313" key="2">
    <source>
        <dbReference type="Proteomes" id="UP000245647"/>
    </source>
</evidence>
<accession>A0A2U2PCW2</accession>
<sequence length="91" mass="10087">MNVYLKRKLRSHRSLRLYIGSGNIFVMYHRLYSSILRTSILAFLLVAGLAAMSQTEVPDVISGGPLSKGSWLLFNSGGSLTSIQENWGLNL</sequence>
<keyword evidence="2" id="KW-1185">Reference proteome</keyword>
<dbReference type="AlphaFoldDB" id="A0A2U2PCW2"/>
<organism evidence="1 2">
    <name type="scientific">Pararcticibacter amylolyticus</name>
    <dbReference type="NCBI Taxonomy" id="2173175"/>
    <lineage>
        <taxon>Bacteria</taxon>
        <taxon>Pseudomonadati</taxon>
        <taxon>Bacteroidota</taxon>
        <taxon>Sphingobacteriia</taxon>
        <taxon>Sphingobacteriales</taxon>
        <taxon>Sphingobacteriaceae</taxon>
        <taxon>Pararcticibacter</taxon>
    </lineage>
</organism>
<gene>
    <name evidence="1" type="ORF">DDR33_20120</name>
</gene>
<name>A0A2U2PCW2_9SPHI</name>
<dbReference type="EMBL" id="QEAS01000019">
    <property type="protein sequence ID" value="PWG78959.1"/>
    <property type="molecule type" value="Genomic_DNA"/>
</dbReference>
<reference evidence="1 2" key="1">
    <citation type="submission" date="2018-04" db="EMBL/GenBank/DDBJ databases">
        <title>Pedobacter chongqingensis sp. nov., isolated from a rottenly hemp rope.</title>
        <authorList>
            <person name="Cai Y."/>
        </authorList>
    </citation>
    <scope>NUCLEOTIDE SEQUENCE [LARGE SCALE GENOMIC DNA]</scope>
    <source>
        <strain evidence="1 2">FJ4-8</strain>
    </source>
</reference>
<protein>
    <submittedName>
        <fullName evidence="1">Uncharacterized protein</fullName>
    </submittedName>
</protein>
<evidence type="ECO:0000313" key="1">
    <source>
        <dbReference type="EMBL" id="PWG78959.1"/>
    </source>
</evidence>
<comment type="caution">
    <text evidence="1">The sequence shown here is derived from an EMBL/GenBank/DDBJ whole genome shotgun (WGS) entry which is preliminary data.</text>
</comment>
<proteinExistence type="predicted"/>